<dbReference type="PROSITE" id="PS50075">
    <property type="entry name" value="CARRIER"/>
    <property type="match status" value="1"/>
</dbReference>
<dbReference type="InterPro" id="IPR001227">
    <property type="entry name" value="Ac_transferase_dom_sf"/>
</dbReference>
<evidence type="ECO:0000256" key="1">
    <source>
        <dbReference type="ARBA" id="ARBA00022450"/>
    </source>
</evidence>
<reference evidence="4 5" key="1">
    <citation type="journal article" date="2021" name="Int. J. Syst. Evol. Microbiol.">
        <title>Amazonocrinis nigriterrae gen. nov., sp. nov., Atlanticothrix silvestris gen. nov., sp. nov. and Dendronalium phyllosphericum gen. nov., sp. nov., nostocacean cyanobacteria from Brazilian environments.</title>
        <authorList>
            <person name="Alvarenga D.O."/>
            <person name="Andreote A.P.D."/>
            <person name="Branco L.H.Z."/>
            <person name="Delbaje E."/>
            <person name="Cruz R.B."/>
            <person name="Varani A.M."/>
            <person name="Fiore M.F."/>
        </authorList>
    </citation>
    <scope>NUCLEOTIDE SEQUENCE [LARGE SCALE GENOMIC DNA]</scope>
    <source>
        <strain evidence="4 5">CENA369</strain>
    </source>
</reference>
<dbReference type="SUPFAM" id="SSF47336">
    <property type="entry name" value="ACP-like"/>
    <property type="match status" value="1"/>
</dbReference>
<dbReference type="Proteomes" id="UP000662314">
    <property type="component" value="Unassembled WGS sequence"/>
</dbReference>
<dbReference type="PANTHER" id="PTHR43775:SF37">
    <property type="entry name" value="SI:DKEY-61P9.11"/>
    <property type="match status" value="1"/>
</dbReference>
<accession>A0A8J7IPI8</accession>
<proteinExistence type="predicted"/>
<protein>
    <recommendedName>
        <fullName evidence="3">Carrier domain-containing protein</fullName>
    </recommendedName>
</protein>
<gene>
    <name evidence="4" type="ORF">I8752_36110</name>
</gene>
<dbReference type="GO" id="GO:0005886">
    <property type="term" value="C:plasma membrane"/>
    <property type="evidence" value="ECO:0007669"/>
    <property type="project" value="TreeGrafter"/>
</dbReference>
<dbReference type="SMART" id="SM01294">
    <property type="entry name" value="PKS_PP_betabranch"/>
    <property type="match status" value="1"/>
</dbReference>
<name>A0A8J7IPI8_9NOST</name>
<dbReference type="GO" id="GO:0071770">
    <property type="term" value="P:DIM/DIP cell wall layer assembly"/>
    <property type="evidence" value="ECO:0007669"/>
    <property type="project" value="TreeGrafter"/>
</dbReference>
<dbReference type="InterPro" id="IPR050091">
    <property type="entry name" value="PKS_NRPS_Biosynth_Enz"/>
</dbReference>
<sequence length="336" mass="38079">MGYGVGEYVAATVAEVFSLEDGLKLLMESNSGEFERIAKQVIYSKPRIALVSSLTGELVTTQVATPEYWCYLVRQPVNFVGSMNNLAQQGYEILVEVGLVDTGCVEKAYFTSLHSDKDEWQQLLENLATLYVRGAKIDWLSFDRYYSRQRVQLPTYPWQRKRYWFGDSNYRKLERNSQSNGQSSTTKFIGQLDIKQLIEQLEINQELSPEELNLLPGLLELLTKQYQPQIEADKFIATTEIQQIHPKLLTAADIQAWLVEQIAKELGVKPEDINVRVPFDSYGLDSVLAIGIASAGKQFLGLDVSPLLLVHYPTIESLSQHLAKQLETSDSEIFEI</sequence>
<dbReference type="InterPro" id="IPR016035">
    <property type="entry name" value="Acyl_Trfase/lysoPLipase"/>
</dbReference>
<dbReference type="InterPro" id="IPR036736">
    <property type="entry name" value="ACP-like_sf"/>
</dbReference>
<keyword evidence="5" id="KW-1185">Reference proteome</keyword>
<evidence type="ECO:0000256" key="2">
    <source>
        <dbReference type="ARBA" id="ARBA00022553"/>
    </source>
</evidence>
<evidence type="ECO:0000313" key="5">
    <source>
        <dbReference type="Proteomes" id="UP000662314"/>
    </source>
</evidence>
<dbReference type="GO" id="GO:0031177">
    <property type="term" value="F:phosphopantetheine binding"/>
    <property type="evidence" value="ECO:0007669"/>
    <property type="project" value="InterPro"/>
</dbReference>
<dbReference type="EMBL" id="JAECZA010000318">
    <property type="protein sequence ID" value="MBH8578277.1"/>
    <property type="molecule type" value="Genomic_DNA"/>
</dbReference>
<dbReference type="SUPFAM" id="SSF52151">
    <property type="entry name" value="FabD/lysophospholipase-like"/>
    <property type="match status" value="1"/>
</dbReference>
<dbReference type="GO" id="GO:0006633">
    <property type="term" value="P:fatty acid biosynthetic process"/>
    <property type="evidence" value="ECO:0007669"/>
    <property type="project" value="TreeGrafter"/>
</dbReference>
<dbReference type="InterPro" id="IPR020806">
    <property type="entry name" value="PKS_PP-bd"/>
</dbReference>
<evidence type="ECO:0000259" key="3">
    <source>
        <dbReference type="PROSITE" id="PS50075"/>
    </source>
</evidence>
<dbReference type="GO" id="GO:0004312">
    <property type="term" value="F:fatty acid synthase activity"/>
    <property type="evidence" value="ECO:0007669"/>
    <property type="project" value="TreeGrafter"/>
</dbReference>
<feature type="domain" description="Carrier" evidence="3">
    <location>
        <begin position="249"/>
        <end position="326"/>
    </location>
</feature>
<dbReference type="Gene3D" id="3.40.366.10">
    <property type="entry name" value="Malonyl-Coenzyme A Acyl Carrier Protein, domain 2"/>
    <property type="match status" value="2"/>
</dbReference>
<keyword evidence="2" id="KW-0597">Phosphoprotein</keyword>
<organism evidence="4 5">
    <name type="scientific">Dendronalium phyllosphericum CENA369</name>
    <dbReference type="NCBI Taxonomy" id="1725256"/>
    <lineage>
        <taxon>Bacteria</taxon>
        <taxon>Bacillati</taxon>
        <taxon>Cyanobacteriota</taxon>
        <taxon>Cyanophyceae</taxon>
        <taxon>Nostocales</taxon>
        <taxon>Nostocaceae</taxon>
        <taxon>Dendronalium</taxon>
        <taxon>Dendronalium phyllosphericum</taxon>
    </lineage>
</organism>
<dbReference type="Pfam" id="PF00550">
    <property type="entry name" value="PP-binding"/>
    <property type="match status" value="1"/>
</dbReference>
<evidence type="ECO:0000313" key="4">
    <source>
        <dbReference type="EMBL" id="MBH8578277.1"/>
    </source>
</evidence>
<dbReference type="PANTHER" id="PTHR43775">
    <property type="entry name" value="FATTY ACID SYNTHASE"/>
    <property type="match status" value="1"/>
</dbReference>
<dbReference type="Gene3D" id="1.10.1200.10">
    <property type="entry name" value="ACP-like"/>
    <property type="match status" value="1"/>
</dbReference>
<dbReference type="SMART" id="SM00823">
    <property type="entry name" value="PKS_PP"/>
    <property type="match status" value="1"/>
</dbReference>
<dbReference type="Gene3D" id="3.30.70.3290">
    <property type="match status" value="1"/>
</dbReference>
<comment type="caution">
    <text evidence="4">The sequence shown here is derived from an EMBL/GenBank/DDBJ whole genome shotgun (WGS) entry which is preliminary data.</text>
</comment>
<dbReference type="InterPro" id="IPR009081">
    <property type="entry name" value="PP-bd_ACP"/>
</dbReference>
<keyword evidence="1" id="KW-0596">Phosphopantetheine</keyword>
<dbReference type="GO" id="GO:0005737">
    <property type="term" value="C:cytoplasm"/>
    <property type="evidence" value="ECO:0007669"/>
    <property type="project" value="TreeGrafter"/>
</dbReference>
<dbReference type="AlphaFoldDB" id="A0A8J7IPI8"/>